<comment type="catalytic activity">
    <reaction evidence="4">
        <text>S-adenosyl-L-homocysteine + H2O = L-homocysteine + adenosine</text>
        <dbReference type="Rhea" id="RHEA:21708"/>
        <dbReference type="ChEBI" id="CHEBI:15377"/>
        <dbReference type="ChEBI" id="CHEBI:16335"/>
        <dbReference type="ChEBI" id="CHEBI:57856"/>
        <dbReference type="ChEBI" id="CHEBI:58199"/>
        <dbReference type="EC" id="3.13.2.1"/>
    </reaction>
</comment>
<feature type="domain" description="S-adenosyl-L-homocysteine hydrolase NAD binding" evidence="7">
    <location>
        <begin position="185"/>
        <end position="346"/>
    </location>
</feature>
<dbReference type="SMART" id="SM00996">
    <property type="entry name" value="AdoHcyase"/>
    <property type="match status" value="1"/>
</dbReference>
<dbReference type="InterPro" id="IPR015878">
    <property type="entry name" value="Ado_hCys_hydrolase_NAD-bd"/>
</dbReference>
<comment type="caution">
    <text evidence="8">The sequence shown here is derived from an EMBL/GenBank/DDBJ whole genome shotgun (WGS) entry which is preliminary data.</text>
</comment>
<evidence type="ECO:0000256" key="2">
    <source>
        <dbReference type="ARBA" id="ARBA00022563"/>
    </source>
</evidence>
<dbReference type="NCBIfam" id="NF004005">
    <property type="entry name" value="PRK05476.2-3"/>
    <property type="match status" value="1"/>
</dbReference>
<dbReference type="EMBL" id="BMNY01000001">
    <property type="protein sequence ID" value="GGM73686.1"/>
    <property type="molecule type" value="Genomic_DNA"/>
</dbReference>
<evidence type="ECO:0000256" key="1">
    <source>
        <dbReference type="ARBA" id="ARBA00007122"/>
    </source>
</evidence>
<keyword evidence="4" id="KW-0963">Cytoplasm</keyword>
<comment type="subcellular location">
    <subcellularLocation>
        <location evidence="4">Cytoplasm</location>
    </subcellularLocation>
</comment>
<dbReference type="InterPro" id="IPR020082">
    <property type="entry name" value="S-Ado-L-homoCys_hydrolase_CS"/>
</dbReference>
<evidence type="ECO:0000313" key="8">
    <source>
        <dbReference type="EMBL" id="GGM73686.1"/>
    </source>
</evidence>
<dbReference type="PROSITE" id="PS00738">
    <property type="entry name" value="ADOHCYASE_1"/>
    <property type="match status" value="1"/>
</dbReference>
<evidence type="ECO:0000256" key="5">
    <source>
        <dbReference type="PIRSR" id="PIRSR001109-2"/>
    </source>
</evidence>
<protein>
    <recommendedName>
        <fullName evidence="4">Adenosylhomocysteinase</fullName>
        <ecNumber evidence="4">3.13.2.1</ecNumber>
    </recommendedName>
    <alternativeName>
        <fullName evidence="4">S-adenosyl-L-homocysteine hydrolase</fullName>
        <shortName evidence="4">AdoHcyase</shortName>
    </alternativeName>
</protein>
<dbReference type="AlphaFoldDB" id="A0AA37BS40"/>
<dbReference type="GO" id="GO:0004013">
    <property type="term" value="F:adenosylhomocysteinase activity"/>
    <property type="evidence" value="ECO:0007669"/>
    <property type="project" value="UniProtKB-UniRule"/>
</dbReference>
<proteinExistence type="inferred from homology"/>
<dbReference type="Pfam" id="PF00670">
    <property type="entry name" value="AdoHcyase_NAD"/>
    <property type="match status" value="1"/>
</dbReference>
<comment type="function">
    <text evidence="4">May play a key role in the regulation of the intracellular concentration of adenosylhomocysteine.</text>
</comment>
<feature type="binding site" evidence="5">
    <location>
        <begin position="216"/>
        <end position="221"/>
    </location>
    <ligand>
        <name>NAD(+)</name>
        <dbReference type="ChEBI" id="CHEBI:57540"/>
    </ligand>
</feature>
<dbReference type="NCBIfam" id="TIGR00936">
    <property type="entry name" value="ahcY"/>
    <property type="match status" value="1"/>
</dbReference>
<dbReference type="Gene3D" id="3.40.50.1480">
    <property type="entry name" value="Adenosylhomocysteinase-like"/>
    <property type="match status" value="1"/>
</dbReference>
<dbReference type="InterPro" id="IPR036291">
    <property type="entry name" value="NAD(P)-bd_dom_sf"/>
</dbReference>
<feature type="binding site" evidence="4">
    <location>
        <position position="126"/>
    </location>
    <ligand>
        <name>substrate</name>
    </ligand>
</feature>
<feature type="binding site" evidence="4 5">
    <location>
        <position position="340"/>
    </location>
    <ligand>
        <name>NAD(+)</name>
        <dbReference type="ChEBI" id="CHEBI:57540"/>
    </ligand>
</feature>
<dbReference type="CDD" id="cd00401">
    <property type="entry name" value="SAHH"/>
    <property type="match status" value="1"/>
</dbReference>
<dbReference type="Proteomes" id="UP000632195">
    <property type="component" value="Unassembled WGS sequence"/>
</dbReference>
<feature type="binding site" evidence="5">
    <location>
        <position position="347"/>
    </location>
    <ligand>
        <name>NAD(+)</name>
        <dbReference type="ChEBI" id="CHEBI:57540"/>
    </ligand>
</feature>
<dbReference type="InterPro" id="IPR000043">
    <property type="entry name" value="Adenosylhomocysteinase-like"/>
</dbReference>
<reference evidence="8" key="2">
    <citation type="submission" date="2022-09" db="EMBL/GenBank/DDBJ databases">
        <authorList>
            <person name="Sun Q."/>
            <person name="Ohkuma M."/>
        </authorList>
    </citation>
    <scope>NUCLEOTIDE SEQUENCE</scope>
    <source>
        <strain evidence="8">JCM 13583</strain>
    </source>
</reference>
<dbReference type="PIRSF" id="PIRSF001109">
    <property type="entry name" value="Ad_hcy_hydrolase"/>
    <property type="match status" value="1"/>
</dbReference>
<feature type="binding site" evidence="4 5">
    <location>
        <begin position="293"/>
        <end position="295"/>
    </location>
    <ligand>
        <name>NAD(+)</name>
        <dbReference type="ChEBI" id="CHEBI:57540"/>
    </ligand>
</feature>
<comment type="cofactor">
    <cofactor evidence="4 5">
        <name>NAD(+)</name>
        <dbReference type="ChEBI" id="CHEBI:57540"/>
    </cofactor>
    <text evidence="4 5">Binds 1 NAD(+) per subunit.</text>
</comment>
<feature type="binding site" evidence="4">
    <location>
        <position position="180"/>
    </location>
    <ligand>
        <name>substrate</name>
    </ligand>
</feature>
<evidence type="ECO:0000259" key="7">
    <source>
        <dbReference type="SMART" id="SM00997"/>
    </source>
</evidence>
<dbReference type="SUPFAM" id="SSF52283">
    <property type="entry name" value="Formate/glycerate dehydrogenase catalytic domain-like"/>
    <property type="match status" value="1"/>
</dbReference>
<gene>
    <name evidence="4" type="primary">ahcY</name>
    <name evidence="8" type="ORF">GCM10007108_09530</name>
</gene>
<keyword evidence="3 4" id="KW-0520">NAD</keyword>
<dbReference type="InterPro" id="IPR042172">
    <property type="entry name" value="Adenosylhomocyst_ase-like_sf"/>
</dbReference>
<feature type="binding site" evidence="4 5">
    <location>
        <position position="237"/>
    </location>
    <ligand>
        <name>NAD(+)</name>
        <dbReference type="ChEBI" id="CHEBI:57540"/>
    </ligand>
</feature>
<feature type="binding site" evidence="4">
    <location>
        <position position="150"/>
    </location>
    <ligand>
        <name>substrate</name>
    </ligand>
</feature>
<dbReference type="PANTHER" id="PTHR23420">
    <property type="entry name" value="ADENOSYLHOMOCYSTEINASE"/>
    <property type="match status" value="1"/>
</dbReference>
<dbReference type="GO" id="GO:0071269">
    <property type="term" value="P:L-homocysteine biosynthetic process"/>
    <property type="evidence" value="ECO:0007669"/>
    <property type="project" value="UniProtKB-UniRule"/>
</dbReference>
<dbReference type="SMART" id="SM00997">
    <property type="entry name" value="AdoHcyase_NAD"/>
    <property type="match status" value="1"/>
</dbReference>
<dbReference type="PROSITE" id="PS00739">
    <property type="entry name" value="ADOHCYASE_2"/>
    <property type="match status" value="1"/>
</dbReference>
<comment type="similarity">
    <text evidence="1 4 6">Belongs to the adenosylhomocysteinase family.</text>
</comment>
<evidence type="ECO:0000256" key="4">
    <source>
        <dbReference type="HAMAP-Rule" id="MF_00563"/>
    </source>
</evidence>
<dbReference type="GO" id="GO:0005829">
    <property type="term" value="C:cytosol"/>
    <property type="evidence" value="ECO:0007669"/>
    <property type="project" value="TreeGrafter"/>
</dbReference>
<feature type="binding site" evidence="4 5">
    <location>
        <begin position="151"/>
        <end position="153"/>
    </location>
    <ligand>
        <name>NAD(+)</name>
        <dbReference type="ChEBI" id="CHEBI:57540"/>
    </ligand>
</feature>
<comment type="pathway">
    <text evidence="4">Amino-acid biosynthesis; L-homocysteine biosynthesis; L-homocysteine from S-adenosyl-L-homocysteine: step 1/1.</text>
</comment>
<accession>A0AA37BS40</accession>
<name>A0AA37BS40_9ARCH</name>
<feature type="binding site" evidence="4">
    <location>
        <begin position="214"/>
        <end position="219"/>
    </location>
    <ligand>
        <name>NAD(+)</name>
        <dbReference type="ChEBI" id="CHEBI:57540"/>
    </ligand>
</feature>
<dbReference type="RefSeq" id="WP_188680758.1">
    <property type="nucleotide sequence ID" value="NZ_BMNY01000001.1"/>
</dbReference>
<sequence length="418" mass="46892">MSDGASAGIDQRERGFLRLEWAREHMPVMAKVRESFQRERPFRGMKVAMALHVEAKTGILALLFREGGADVRLASCNPLSTDDSVVASLKEDFGLSVYARRGETNEEYYDYLNRVLDIGPDIVVDDGGDLVRLLHTERKDIDTVIGGNEETTTGVVRLRAMEKNGVLRFPMFDVNDAMMKHFFDNRYGTGQSTLDGIMNATNLVIAGKDVVVAGYGFCGKGIAMRMRGMGASVTVTEIDPVKAVEAIMDGFRVERMSQALRHADIVVTATGMKNVVRYDDLLQAKPGLILANSGHFNNEIEVDVLVSRSMERRRVRDHVDMFRLENGNRVYLISEGRLVNLAAGQGHPAEIMDMSFAIQALTARYLAENHHRLERRVYPVPREIDMEVARLKLESMGVEIDRLDSEQERYAESWEEGT</sequence>
<keyword evidence="4 8" id="KW-0378">Hydrolase</keyword>
<keyword evidence="9" id="KW-1185">Reference proteome</keyword>
<dbReference type="HAMAP" id="MF_00563">
    <property type="entry name" value="AdoHcyase"/>
    <property type="match status" value="1"/>
</dbReference>
<dbReference type="Pfam" id="PF05221">
    <property type="entry name" value="AdoHcyase"/>
    <property type="match status" value="2"/>
</dbReference>
<evidence type="ECO:0000313" key="9">
    <source>
        <dbReference type="Proteomes" id="UP000632195"/>
    </source>
</evidence>
<dbReference type="GO" id="GO:0033353">
    <property type="term" value="P:S-adenosylmethionine cycle"/>
    <property type="evidence" value="ECO:0007669"/>
    <property type="project" value="TreeGrafter"/>
</dbReference>
<reference evidence="8" key="1">
    <citation type="journal article" date="2014" name="Int. J. Syst. Evol. Microbiol.">
        <title>Complete genome sequence of Corynebacterium casei LMG S-19264T (=DSM 44701T), isolated from a smear-ripened cheese.</title>
        <authorList>
            <consortium name="US DOE Joint Genome Institute (JGI-PGF)"/>
            <person name="Walter F."/>
            <person name="Albersmeier A."/>
            <person name="Kalinowski J."/>
            <person name="Ruckert C."/>
        </authorList>
    </citation>
    <scope>NUCLEOTIDE SEQUENCE</scope>
    <source>
        <strain evidence="8">JCM 13583</strain>
    </source>
</reference>
<dbReference type="PANTHER" id="PTHR23420:SF0">
    <property type="entry name" value="ADENOSYLHOMOCYSTEINASE"/>
    <property type="match status" value="1"/>
</dbReference>
<organism evidence="8 9">
    <name type="scientific">Thermogymnomonas acidicola</name>
    <dbReference type="NCBI Taxonomy" id="399579"/>
    <lineage>
        <taxon>Archaea</taxon>
        <taxon>Methanobacteriati</taxon>
        <taxon>Thermoplasmatota</taxon>
        <taxon>Thermoplasmata</taxon>
        <taxon>Thermoplasmatales</taxon>
        <taxon>Thermogymnomonas</taxon>
    </lineage>
</organism>
<evidence type="ECO:0000256" key="6">
    <source>
        <dbReference type="RuleBase" id="RU004166"/>
    </source>
</evidence>
<dbReference type="Gene3D" id="3.40.50.720">
    <property type="entry name" value="NAD(P)-binding Rossmann-like Domain"/>
    <property type="match status" value="1"/>
</dbReference>
<keyword evidence="2 4" id="KW-0554">One-carbon metabolism</keyword>
<feature type="binding site" evidence="4">
    <location>
        <position position="184"/>
    </location>
    <ligand>
        <name>substrate</name>
    </ligand>
</feature>
<dbReference type="SUPFAM" id="SSF51735">
    <property type="entry name" value="NAD(P)-binding Rossmann-fold domains"/>
    <property type="match status" value="1"/>
</dbReference>
<comment type="caution">
    <text evidence="4">Lacks conserved residue(s) required for the propagation of feature annotation.</text>
</comment>
<dbReference type="EC" id="3.13.2.1" evidence="4"/>
<dbReference type="GO" id="GO:0006730">
    <property type="term" value="P:one-carbon metabolic process"/>
    <property type="evidence" value="ECO:0007669"/>
    <property type="project" value="UniProtKB-UniRule"/>
</dbReference>
<feature type="binding site" evidence="4">
    <location>
        <position position="185"/>
    </location>
    <ligand>
        <name>NAD(+)</name>
        <dbReference type="ChEBI" id="CHEBI:57540"/>
    </ligand>
</feature>
<evidence type="ECO:0000256" key="3">
    <source>
        <dbReference type="ARBA" id="ARBA00023027"/>
    </source>
</evidence>